<protein>
    <submittedName>
        <fullName evidence="2">Uncharacterized protein</fullName>
    </submittedName>
</protein>
<proteinExistence type="predicted"/>
<feature type="region of interest" description="Disordered" evidence="1">
    <location>
        <begin position="124"/>
        <end position="145"/>
    </location>
</feature>
<gene>
    <name evidence="2" type="ORF">NSK_005572</name>
</gene>
<dbReference type="Proteomes" id="UP000355283">
    <property type="component" value="Unassembled WGS sequence"/>
</dbReference>
<comment type="caution">
    <text evidence="2">The sequence shown here is derived from an EMBL/GenBank/DDBJ whole genome shotgun (WGS) entry which is preliminary data.</text>
</comment>
<sequence>MEGGGKAGREERGGVSKEEGWTLTHLVSVTLAPRSCPSSPAPSLPPSSLLWVGGTLFYTTLTSVRCCLLAATIFAGKEEGGKEEEKKGGRGGGREGGGEEVAVLDMEVGSVKAASPRADDAIAHGVSLQGRQDEEGGGRKGSGRCEWLPWLSTIPSLASTWFKQHSSSLPPSPQRASHLLLPHANASPAGAMAAAGTPPGAEGGKEGGREGGREVEAGEEKKGRKGSEGGRGPLLEAA</sequence>
<keyword evidence="3" id="KW-1185">Reference proteome</keyword>
<feature type="compositionally biased region" description="Low complexity" evidence="1">
    <location>
        <begin position="186"/>
        <end position="200"/>
    </location>
</feature>
<evidence type="ECO:0000256" key="1">
    <source>
        <dbReference type="SAM" id="MobiDB-lite"/>
    </source>
</evidence>
<name>A0A4D9CZN8_9STRA</name>
<evidence type="ECO:0000313" key="3">
    <source>
        <dbReference type="Proteomes" id="UP000355283"/>
    </source>
</evidence>
<accession>A0A4D9CZN8</accession>
<organism evidence="2 3">
    <name type="scientific">Nannochloropsis salina CCMP1776</name>
    <dbReference type="NCBI Taxonomy" id="1027361"/>
    <lineage>
        <taxon>Eukaryota</taxon>
        <taxon>Sar</taxon>
        <taxon>Stramenopiles</taxon>
        <taxon>Ochrophyta</taxon>
        <taxon>Eustigmatophyceae</taxon>
        <taxon>Eustigmatales</taxon>
        <taxon>Monodopsidaceae</taxon>
        <taxon>Microchloropsis</taxon>
        <taxon>Microchloropsis salina</taxon>
    </lineage>
</organism>
<feature type="region of interest" description="Disordered" evidence="1">
    <location>
        <begin position="182"/>
        <end position="238"/>
    </location>
</feature>
<evidence type="ECO:0000313" key="2">
    <source>
        <dbReference type="EMBL" id="TFJ83103.1"/>
    </source>
</evidence>
<feature type="compositionally biased region" description="Basic and acidic residues" evidence="1">
    <location>
        <begin position="203"/>
        <end position="228"/>
    </location>
</feature>
<feature type="region of interest" description="Disordered" evidence="1">
    <location>
        <begin position="79"/>
        <end position="98"/>
    </location>
</feature>
<dbReference type="EMBL" id="SDOX01000070">
    <property type="protein sequence ID" value="TFJ83103.1"/>
    <property type="molecule type" value="Genomic_DNA"/>
</dbReference>
<feature type="compositionally biased region" description="Basic and acidic residues" evidence="1">
    <location>
        <begin position="79"/>
        <end position="97"/>
    </location>
</feature>
<dbReference type="AlphaFoldDB" id="A0A4D9CZN8"/>
<reference evidence="2 3" key="1">
    <citation type="submission" date="2019-01" db="EMBL/GenBank/DDBJ databases">
        <title>Nuclear Genome Assembly of the Microalgal Biofuel strain Nannochloropsis salina CCMP1776.</title>
        <authorList>
            <person name="Hovde B."/>
        </authorList>
    </citation>
    <scope>NUCLEOTIDE SEQUENCE [LARGE SCALE GENOMIC DNA]</scope>
    <source>
        <strain evidence="2 3">CCMP1776</strain>
    </source>
</reference>